<sequence length="110" mass="12087">MTATGREAMHEEEEEENWTWFSEKDTLAKFPPSASTGNIDLCGGPLPPYNLNIHSPDPYVPLLYPLHRPLFLFSIPAVAEDSANVAVKPPVVPCAIATEAEVLGKDSLRR</sequence>
<protein>
    <submittedName>
        <fullName evidence="1">Uncharacterized protein</fullName>
    </submittedName>
</protein>
<proteinExistence type="predicted"/>
<gene>
    <name evidence="1" type="ORF">SLEP1_g18390</name>
</gene>
<organism evidence="1 2">
    <name type="scientific">Rubroshorea leprosula</name>
    <dbReference type="NCBI Taxonomy" id="152421"/>
    <lineage>
        <taxon>Eukaryota</taxon>
        <taxon>Viridiplantae</taxon>
        <taxon>Streptophyta</taxon>
        <taxon>Embryophyta</taxon>
        <taxon>Tracheophyta</taxon>
        <taxon>Spermatophyta</taxon>
        <taxon>Magnoliopsida</taxon>
        <taxon>eudicotyledons</taxon>
        <taxon>Gunneridae</taxon>
        <taxon>Pentapetalae</taxon>
        <taxon>rosids</taxon>
        <taxon>malvids</taxon>
        <taxon>Malvales</taxon>
        <taxon>Dipterocarpaceae</taxon>
        <taxon>Rubroshorea</taxon>
    </lineage>
</organism>
<reference evidence="1 2" key="1">
    <citation type="journal article" date="2021" name="Commun. Biol.">
        <title>The genome of Shorea leprosula (Dipterocarpaceae) highlights the ecological relevance of drought in aseasonal tropical rainforests.</title>
        <authorList>
            <person name="Ng K.K.S."/>
            <person name="Kobayashi M.J."/>
            <person name="Fawcett J.A."/>
            <person name="Hatakeyama M."/>
            <person name="Paape T."/>
            <person name="Ng C.H."/>
            <person name="Ang C.C."/>
            <person name="Tnah L.H."/>
            <person name="Lee C.T."/>
            <person name="Nishiyama T."/>
            <person name="Sese J."/>
            <person name="O'Brien M.J."/>
            <person name="Copetti D."/>
            <person name="Mohd Noor M.I."/>
            <person name="Ong R.C."/>
            <person name="Putra M."/>
            <person name="Sireger I.Z."/>
            <person name="Indrioko S."/>
            <person name="Kosugi Y."/>
            <person name="Izuno A."/>
            <person name="Isagi Y."/>
            <person name="Lee S.L."/>
            <person name="Shimizu K.K."/>
        </authorList>
    </citation>
    <scope>NUCLEOTIDE SEQUENCE [LARGE SCALE GENOMIC DNA]</scope>
    <source>
        <strain evidence="1">214</strain>
    </source>
</reference>
<accession>A0AAV5J6D1</accession>
<evidence type="ECO:0000313" key="1">
    <source>
        <dbReference type="EMBL" id="GKV06496.1"/>
    </source>
</evidence>
<comment type="caution">
    <text evidence="1">The sequence shown here is derived from an EMBL/GenBank/DDBJ whole genome shotgun (WGS) entry which is preliminary data.</text>
</comment>
<dbReference type="AlphaFoldDB" id="A0AAV5J6D1"/>
<dbReference type="EMBL" id="BPVZ01000025">
    <property type="protein sequence ID" value="GKV06496.1"/>
    <property type="molecule type" value="Genomic_DNA"/>
</dbReference>
<name>A0AAV5J6D1_9ROSI</name>
<keyword evidence="2" id="KW-1185">Reference proteome</keyword>
<evidence type="ECO:0000313" key="2">
    <source>
        <dbReference type="Proteomes" id="UP001054252"/>
    </source>
</evidence>
<dbReference type="Proteomes" id="UP001054252">
    <property type="component" value="Unassembled WGS sequence"/>
</dbReference>